<evidence type="ECO:0000256" key="1">
    <source>
        <dbReference type="SAM" id="Phobius"/>
    </source>
</evidence>
<keyword evidence="1" id="KW-1133">Transmembrane helix</keyword>
<evidence type="ECO:0000313" key="3">
    <source>
        <dbReference type="Proteomes" id="UP000093412"/>
    </source>
</evidence>
<sequence>MAYAALRALTDLTGAEAQKDRTTVIASFEVSYPALWAALWGLIPGLTLALIFGGLINPTAGLAAFLVGEALGIWLILGHSSTGLKRKHYQSLRDRNAYSPGTFVLCGYPIDPALALRVKVMSSSVPLMARDAQGGLDIDESFGLTRRRTEVREVDPTAFIPLITARQARRGALHASAARTVSRSAGTGVTDDIADMLTRGATTS</sequence>
<proteinExistence type="predicted"/>
<accession>A0ABX2Y955</accession>
<comment type="caution">
    <text evidence="2">The sequence shown here is derived from an EMBL/GenBank/DDBJ whole genome shotgun (WGS) entry which is preliminary data.</text>
</comment>
<feature type="transmembrane region" description="Helical" evidence="1">
    <location>
        <begin position="59"/>
        <end position="77"/>
    </location>
</feature>
<name>A0ABX2Y955_9CELL</name>
<protein>
    <submittedName>
        <fullName evidence="2">Uncharacterized protein</fullName>
    </submittedName>
</protein>
<keyword evidence="1" id="KW-0812">Transmembrane</keyword>
<dbReference type="Proteomes" id="UP000093412">
    <property type="component" value="Unassembled WGS sequence"/>
</dbReference>
<reference evidence="2 3" key="1">
    <citation type="submission" date="2016-06" db="EMBL/GenBank/DDBJ databases">
        <title>Genome sequence of Oerskovia enterophila DSM 43852.</title>
        <authorList>
            <person name="Poehlein A."/>
            <person name="Jag V."/>
            <person name="Bengelsdorf F.R."/>
            <person name="Daniel R."/>
            <person name="Duerre P."/>
        </authorList>
    </citation>
    <scope>NUCLEOTIDE SEQUENCE [LARGE SCALE GENOMIC DNA]</scope>
    <source>
        <strain evidence="2 3">DSM 43852</strain>
    </source>
</reference>
<dbReference type="RefSeq" id="WP_068623955.1">
    <property type="nucleotide sequence ID" value="NZ_MAQA01000003.1"/>
</dbReference>
<keyword evidence="3" id="KW-1185">Reference proteome</keyword>
<dbReference type="EMBL" id="MAQA01000003">
    <property type="protein sequence ID" value="OCI32798.1"/>
    <property type="molecule type" value="Genomic_DNA"/>
</dbReference>
<evidence type="ECO:0000313" key="2">
    <source>
        <dbReference type="EMBL" id="OCI32798.1"/>
    </source>
</evidence>
<feature type="transmembrane region" description="Helical" evidence="1">
    <location>
        <begin position="34"/>
        <end position="53"/>
    </location>
</feature>
<gene>
    <name evidence="2" type="ORF">OERS_03900</name>
</gene>
<organism evidence="2 3">
    <name type="scientific">Oerskovia enterophila</name>
    <dbReference type="NCBI Taxonomy" id="43678"/>
    <lineage>
        <taxon>Bacteria</taxon>
        <taxon>Bacillati</taxon>
        <taxon>Actinomycetota</taxon>
        <taxon>Actinomycetes</taxon>
        <taxon>Micrococcales</taxon>
        <taxon>Cellulomonadaceae</taxon>
        <taxon>Oerskovia</taxon>
    </lineage>
</organism>
<keyword evidence="1" id="KW-0472">Membrane</keyword>